<dbReference type="Proteomes" id="UP001432027">
    <property type="component" value="Unassembled WGS sequence"/>
</dbReference>
<proteinExistence type="predicted"/>
<keyword evidence="1" id="KW-0732">Signal</keyword>
<feature type="signal peptide" evidence="1">
    <location>
        <begin position="1"/>
        <end position="22"/>
    </location>
</feature>
<evidence type="ECO:0000313" key="3">
    <source>
        <dbReference type="Proteomes" id="UP001432027"/>
    </source>
</evidence>
<name>A0AAV5STW6_9BILA</name>
<organism evidence="2 3">
    <name type="scientific">Pristionchus entomophagus</name>
    <dbReference type="NCBI Taxonomy" id="358040"/>
    <lineage>
        <taxon>Eukaryota</taxon>
        <taxon>Metazoa</taxon>
        <taxon>Ecdysozoa</taxon>
        <taxon>Nematoda</taxon>
        <taxon>Chromadorea</taxon>
        <taxon>Rhabditida</taxon>
        <taxon>Rhabditina</taxon>
        <taxon>Diplogasteromorpha</taxon>
        <taxon>Diplogasteroidea</taxon>
        <taxon>Neodiplogasteridae</taxon>
        <taxon>Pristionchus</taxon>
    </lineage>
</organism>
<sequence>PARKKSEHVARRLVSLLKLVSTLSNCVPSNHGPVSDRGIDESQHQQLVFSHAQQNIKMKKDSSGHS</sequence>
<evidence type="ECO:0000313" key="2">
    <source>
        <dbReference type="EMBL" id="GMS86329.1"/>
    </source>
</evidence>
<dbReference type="EMBL" id="BTSX01000002">
    <property type="protein sequence ID" value="GMS86329.1"/>
    <property type="molecule type" value="Genomic_DNA"/>
</dbReference>
<comment type="caution">
    <text evidence="2">The sequence shown here is derived from an EMBL/GenBank/DDBJ whole genome shotgun (WGS) entry which is preliminary data.</text>
</comment>
<accession>A0AAV5STW6</accession>
<dbReference type="AlphaFoldDB" id="A0AAV5STW6"/>
<feature type="chain" id="PRO_5043316142" evidence="1">
    <location>
        <begin position="23"/>
        <end position="66"/>
    </location>
</feature>
<keyword evidence="3" id="KW-1185">Reference proteome</keyword>
<protein>
    <submittedName>
        <fullName evidence="2">Uncharacterized protein</fullName>
    </submittedName>
</protein>
<evidence type="ECO:0000256" key="1">
    <source>
        <dbReference type="SAM" id="SignalP"/>
    </source>
</evidence>
<gene>
    <name evidence="2" type="ORF">PENTCL1PPCAC_8504</name>
</gene>
<feature type="non-terminal residue" evidence="2">
    <location>
        <position position="1"/>
    </location>
</feature>
<reference evidence="2" key="1">
    <citation type="submission" date="2023-10" db="EMBL/GenBank/DDBJ databases">
        <title>Genome assembly of Pristionchus species.</title>
        <authorList>
            <person name="Yoshida K."/>
            <person name="Sommer R.J."/>
        </authorList>
    </citation>
    <scope>NUCLEOTIDE SEQUENCE</scope>
    <source>
        <strain evidence="2">RS0144</strain>
    </source>
</reference>